<reference evidence="2" key="1">
    <citation type="journal article" date="2017" name="Med. Chem. Commun.">
        <title>Nonomuraea sp. ATCC 55076 harbours the largest actinomycete chromosome to date and the kistamicin biosynthetic gene cluster.</title>
        <authorList>
            <person name="Nazari B."/>
            <person name="Forneris C.C."/>
            <person name="Gibson M.I."/>
            <person name="Moon K."/>
            <person name="Schramma K.R."/>
            <person name="Seyedsayamdost M.R."/>
        </authorList>
    </citation>
    <scope>NUCLEOTIDE SEQUENCE [LARGE SCALE GENOMIC DNA]</scope>
    <source>
        <strain evidence="2">ATCC 55076</strain>
    </source>
</reference>
<dbReference type="STRING" id="1909395.BKM31_09330"/>
<keyword evidence="2" id="KW-1185">Reference proteome</keyword>
<dbReference type="AlphaFoldDB" id="A0A1V0AJB4"/>
<protein>
    <submittedName>
        <fullName evidence="1">Uncharacterized protein</fullName>
    </submittedName>
</protein>
<accession>A0A1V0AJB4</accession>
<dbReference type="EMBL" id="CP017717">
    <property type="protein sequence ID" value="AQZ70259.1"/>
    <property type="molecule type" value="Genomic_DNA"/>
</dbReference>
<name>A0A1V0AJB4_9ACTN</name>
<organism evidence="1 2">
    <name type="scientific">[Actinomadura] parvosata subsp. kistnae</name>
    <dbReference type="NCBI Taxonomy" id="1909395"/>
    <lineage>
        <taxon>Bacteria</taxon>
        <taxon>Bacillati</taxon>
        <taxon>Actinomycetota</taxon>
        <taxon>Actinomycetes</taxon>
        <taxon>Streptosporangiales</taxon>
        <taxon>Streptosporangiaceae</taxon>
        <taxon>Nonomuraea</taxon>
    </lineage>
</organism>
<evidence type="ECO:0000313" key="2">
    <source>
        <dbReference type="Proteomes" id="UP000190797"/>
    </source>
</evidence>
<dbReference type="Proteomes" id="UP000190797">
    <property type="component" value="Chromosome"/>
</dbReference>
<proteinExistence type="predicted"/>
<evidence type="ECO:0000313" key="1">
    <source>
        <dbReference type="EMBL" id="AQZ70259.1"/>
    </source>
</evidence>
<sequence length="70" mass="8133">MPDRIVRCSDGHLYTAQWAPFFSLRAVRLGSRRFARCPVDGRWRLVTTVEPRDLTEAEIEEAKRHHAGLQ</sequence>
<gene>
    <name evidence="1" type="ORF">BKM31_09330</name>
</gene>
<dbReference type="KEGG" id="noa:BKM31_09330"/>